<dbReference type="Pfam" id="PF02687">
    <property type="entry name" value="FtsX"/>
    <property type="match status" value="1"/>
</dbReference>
<organism evidence="9 10">
    <name type="scientific">Shewanella algidipiscicola</name>
    <dbReference type="NCBI Taxonomy" id="614070"/>
    <lineage>
        <taxon>Bacteria</taxon>
        <taxon>Pseudomonadati</taxon>
        <taxon>Pseudomonadota</taxon>
        <taxon>Gammaproteobacteria</taxon>
        <taxon>Alteromonadales</taxon>
        <taxon>Shewanellaceae</taxon>
        <taxon>Shewanella</taxon>
    </lineage>
</organism>
<feature type="transmembrane region" description="Helical" evidence="7">
    <location>
        <begin position="370"/>
        <end position="397"/>
    </location>
</feature>
<evidence type="ECO:0000256" key="7">
    <source>
        <dbReference type="SAM" id="Phobius"/>
    </source>
</evidence>
<evidence type="ECO:0000256" key="2">
    <source>
        <dbReference type="ARBA" id="ARBA00022475"/>
    </source>
</evidence>
<comment type="subcellular location">
    <subcellularLocation>
        <location evidence="1">Cell membrane</location>
        <topology evidence="1">Multi-pass membrane protein</topology>
    </subcellularLocation>
</comment>
<dbReference type="RefSeq" id="WP_119979289.1">
    <property type="nucleotide sequence ID" value="NZ_BPFB01000036.1"/>
</dbReference>
<evidence type="ECO:0000256" key="3">
    <source>
        <dbReference type="ARBA" id="ARBA00022692"/>
    </source>
</evidence>
<evidence type="ECO:0000256" key="6">
    <source>
        <dbReference type="ARBA" id="ARBA00038076"/>
    </source>
</evidence>
<accession>A0ABQ4PM73</accession>
<evidence type="ECO:0000256" key="1">
    <source>
        <dbReference type="ARBA" id="ARBA00004651"/>
    </source>
</evidence>
<feature type="transmembrane region" description="Helical" evidence="7">
    <location>
        <begin position="720"/>
        <end position="741"/>
    </location>
</feature>
<name>A0ABQ4PM73_9GAMM</name>
<feature type="transmembrane region" description="Helical" evidence="7">
    <location>
        <begin position="276"/>
        <end position="299"/>
    </location>
</feature>
<keyword evidence="3 7" id="KW-0812">Transmembrane</keyword>
<dbReference type="PANTHER" id="PTHR30572:SF4">
    <property type="entry name" value="ABC TRANSPORTER PERMEASE YTRF"/>
    <property type="match status" value="1"/>
</dbReference>
<evidence type="ECO:0000256" key="5">
    <source>
        <dbReference type="ARBA" id="ARBA00023136"/>
    </source>
</evidence>
<dbReference type="Proteomes" id="UP000761574">
    <property type="component" value="Unassembled WGS sequence"/>
</dbReference>
<comment type="similarity">
    <text evidence="6">Belongs to the ABC-4 integral membrane protein family.</text>
</comment>
<sequence length="792" mass="87533">MLFDLVYGWRKWRGQRGVWSLLIASLCLFCSLIGFVFNLFWLLSSDRPMWVGSQQPMMTIASQDLGGNLQPTSGYDIDLVARLAGVDSVASIAIQSSVVTIGLKELPRLTIGFYSQNTIELLGLPQPFTMQNFESKKGIVSKRFWQQHVEPNASLSDSRLYYRDAAFLIAGIAPTAMEQLGDFGVDIWLPDTYLQLGVPDMFADNPALFLKTKNNRYGFALLAQKTDIESLQEAYINLRLQTPRPEGGFVDKHYRPWLISGIELNPNSRDILQRQAWILLLLLLGFGFIIFSGIVSAYTQQGITRRAEMSLKLALGGSKIALMGQLLRESIPALVLVAALSPLLGGIVTHYVGTIGVYQDYFIGGVKFNIWLWLLAIFCSLTLFVCCALLPLSGSITTMFSRGRQGHMSKVQRRASQVILVLQLAVIMGVMVISLSLMHQELRKYSSVVIAQDVKSYQPDVDGRLSIALTSEQLDGEWSLGGTPVALSSRHFTQVGAPSLKYQSETGVGLEKPINGLYVSHNFFSLLGIPVLARGVLAENAVMINHAMASQLAVELGLSHWKAAKGLALRLSGFYYEKHVRVAGIVGDSPHFGIAAKPKPLVYLSLKDQNPLFASRIAPVFYSKSSNKDVIASHLNDWASLQSPRLTYADGRSLVQQIEDTDVAGKLLFITSCAMASLIIFLVIFTLYNKFCYSLKSEQMKWGVMLAVGARKETLMAKMVWGNMLLTLIATVLTLGAFLLLEHHSQTLMGVSLFQPIVWLFCITLSVFFITSISLWAARGLLRQNISVLVSG</sequence>
<keyword evidence="10" id="KW-1185">Reference proteome</keyword>
<feature type="transmembrane region" description="Helical" evidence="7">
    <location>
        <begin position="21"/>
        <end position="43"/>
    </location>
</feature>
<dbReference type="InterPro" id="IPR050250">
    <property type="entry name" value="Macrolide_Exporter_MacB"/>
</dbReference>
<feature type="transmembrane region" description="Helical" evidence="7">
    <location>
        <begin position="667"/>
        <end position="688"/>
    </location>
</feature>
<evidence type="ECO:0000313" key="9">
    <source>
        <dbReference type="EMBL" id="GIU49312.1"/>
    </source>
</evidence>
<feature type="transmembrane region" description="Helical" evidence="7">
    <location>
        <begin position="753"/>
        <end position="777"/>
    </location>
</feature>
<evidence type="ECO:0000313" key="10">
    <source>
        <dbReference type="Proteomes" id="UP000761574"/>
    </source>
</evidence>
<feature type="domain" description="ABC3 transporter permease C-terminal" evidence="8">
    <location>
        <begin position="675"/>
        <end position="779"/>
    </location>
</feature>
<dbReference type="PANTHER" id="PTHR30572">
    <property type="entry name" value="MEMBRANE COMPONENT OF TRANSPORTER-RELATED"/>
    <property type="match status" value="1"/>
</dbReference>
<keyword evidence="2" id="KW-1003">Cell membrane</keyword>
<reference evidence="9 10" key="1">
    <citation type="submission" date="2021-05" db="EMBL/GenBank/DDBJ databases">
        <title>Molecular characterization for Shewanella algae harboring chromosomal blaOXA-55-like strains isolated from clinical and environment sample.</title>
        <authorList>
            <person name="Ohama Y."/>
            <person name="Aoki K."/>
            <person name="Harada S."/>
            <person name="Moriya K."/>
            <person name="Ishii Y."/>
            <person name="Tateda K."/>
        </authorList>
    </citation>
    <scope>NUCLEOTIDE SEQUENCE [LARGE SCALE GENOMIC DNA]</scope>
    <source>
        <strain evidence="9 10">LMG 23746</strain>
    </source>
</reference>
<evidence type="ECO:0000256" key="4">
    <source>
        <dbReference type="ARBA" id="ARBA00022989"/>
    </source>
</evidence>
<protein>
    <recommendedName>
        <fullName evidence="8">ABC3 transporter permease C-terminal domain-containing protein</fullName>
    </recommendedName>
</protein>
<feature type="transmembrane region" description="Helical" evidence="7">
    <location>
        <begin position="418"/>
        <end position="438"/>
    </location>
</feature>
<gene>
    <name evidence="9" type="ORF">TUM4630_27660</name>
</gene>
<proteinExistence type="inferred from homology"/>
<feature type="transmembrane region" description="Helical" evidence="7">
    <location>
        <begin position="333"/>
        <end position="358"/>
    </location>
</feature>
<keyword evidence="5 7" id="KW-0472">Membrane</keyword>
<keyword evidence="4 7" id="KW-1133">Transmembrane helix</keyword>
<dbReference type="InterPro" id="IPR003838">
    <property type="entry name" value="ABC3_permease_C"/>
</dbReference>
<evidence type="ECO:0000259" key="8">
    <source>
        <dbReference type="Pfam" id="PF02687"/>
    </source>
</evidence>
<dbReference type="EMBL" id="BPFB01000036">
    <property type="protein sequence ID" value="GIU49312.1"/>
    <property type="molecule type" value="Genomic_DNA"/>
</dbReference>
<comment type="caution">
    <text evidence="9">The sequence shown here is derived from an EMBL/GenBank/DDBJ whole genome shotgun (WGS) entry which is preliminary data.</text>
</comment>